<dbReference type="RefSeq" id="XP_003669329.1">
    <property type="nucleotide sequence ID" value="XM_003669281.1"/>
</dbReference>
<dbReference type="STRING" id="1071378.G0W8H5"/>
<protein>
    <recommendedName>
        <fullName evidence="3">CRIB domain-containing protein</fullName>
    </recommendedName>
</protein>
<evidence type="ECO:0000313" key="1">
    <source>
        <dbReference type="EMBL" id="CCD24086.1"/>
    </source>
</evidence>
<name>G0W8H5_NAUDC</name>
<dbReference type="AlphaFoldDB" id="G0W8H5"/>
<dbReference type="Proteomes" id="UP000000689">
    <property type="component" value="Chromosome 3"/>
</dbReference>
<dbReference type="KEGG" id="ndi:NDAI_0C04260"/>
<dbReference type="GeneID" id="11494709"/>
<reference evidence="1 2" key="1">
    <citation type="journal article" date="2011" name="Proc. Natl. Acad. Sci. U.S.A.">
        <title>Evolutionary erosion of yeast sex chromosomes by mating-type switching accidents.</title>
        <authorList>
            <person name="Gordon J.L."/>
            <person name="Armisen D."/>
            <person name="Proux-Wera E."/>
            <person name="Oheigeartaigh S.S."/>
            <person name="Byrne K.P."/>
            <person name="Wolfe K.H."/>
        </authorList>
    </citation>
    <scope>NUCLEOTIDE SEQUENCE [LARGE SCALE GENOMIC DNA]</scope>
    <source>
        <strain evidence="2">ATCC 10597 / BCRC 20456 / CBS 421 / NBRC 0211 / NRRL Y-12639</strain>
    </source>
</reference>
<dbReference type="HOGENOM" id="CLU_934119_0_0_1"/>
<accession>G0W8H5</accession>
<organism evidence="1 2">
    <name type="scientific">Naumovozyma dairenensis (strain ATCC 10597 / BCRC 20456 / CBS 421 / NBRC 0211 / NRRL Y-12639)</name>
    <name type="common">Saccharomyces dairenensis</name>
    <dbReference type="NCBI Taxonomy" id="1071378"/>
    <lineage>
        <taxon>Eukaryota</taxon>
        <taxon>Fungi</taxon>
        <taxon>Dikarya</taxon>
        <taxon>Ascomycota</taxon>
        <taxon>Saccharomycotina</taxon>
        <taxon>Saccharomycetes</taxon>
        <taxon>Saccharomycetales</taxon>
        <taxon>Saccharomycetaceae</taxon>
        <taxon>Naumovozyma</taxon>
    </lineage>
</organism>
<proteinExistence type="predicted"/>
<keyword evidence="2" id="KW-1185">Reference proteome</keyword>
<gene>
    <name evidence="1" type="primary">NDAI0C04260</name>
    <name evidence="1" type="ordered locus">NDAI_0C04260</name>
</gene>
<dbReference type="OrthoDB" id="4070688at2759"/>
<dbReference type="EMBL" id="HE580269">
    <property type="protein sequence ID" value="CCD24086.1"/>
    <property type="molecule type" value="Genomic_DNA"/>
</dbReference>
<sequence>MHQPTKININHSRMNSIWIDEDQEAEKIYTFQTHRFSESDDEDEALGVALLNSDQPVLGSKRNISLPPLLSFSSTDDSLSFDSSDNSLFDSPIKKSPAKRFISLFNIKQPVVAPKKMHITTPFGFQHISHGSFKPTSPDETGLTSNTKYNGQSTPTTPTPSYPLNCAFRTESIPDTSYNSDHTSIQSRSRSITPIQLNSSKKCVRYKSCKRQKPLQMPISARNVPNLNEASNTRPVILPPARNPTRLLKSKLKENTNSYEDISPDFLKEYDFPSLLENYTEADNLDDDPFYLTPKTPK</sequence>
<evidence type="ECO:0000313" key="2">
    <source>
        <dbReference type="Proteomes" id="UP000000689"/>
    </source>
</evidence>
<evidence type="ECO:0008006" key="3">
    <source>
        <dbReference type="Google" id="ProtNLM"/>
    </source>
</evidence>